<accession>A0ABS4MTM5</accession>
<gene>
    <name evidence="2" type="ORF">J2Z30_004099</name>
</gene>
<sequence>MTLRGEYRHWGPDPIRHPENDIPDEGVNRTLLVRLGCTGRQGGAWGADHQRRSRTRDGGPG</sequence>
<organism evidence="2 3">
    <name type="scientific">Streptomyces iranensis</name>
    <dbReference type="NCBI Taxonomy" id="576784"/>
    <lineage>
        <taxon>Bacteria</taxon>
        <taxon>Bacillati</taxon>
        <taxon>Actinomycetota</taxon>
        <taxon>Actinomycetes</taxon>
        <taxon>Kitasatosporales</taxon>
        <taxon>Streptomycetaceae</taxon>
        <taxon>Streptomyces</taxon>
        <taxon>Streptomyces violaceusniger group</taxon>
    </lineage>
</organism>
<protein>
    <submittedName>
        <fullName evidence="2">Uncharacterized protein</fullName>
    </submittedName>
</protein>
<comment type="caution">
    <text evidence="2">The sequence shown here is derived from an EMBL/GenBank/DDBJ whole genome shotgun (WGS) entry which is preliminary data.</text>
</comment>
<reference evidence="2 3" key="1">
    <citation type="submission" date="2021-03" db="EMBL/GenBank/DDBJ databases">
        <title>Genomic Encyclopedia of Type Strains, Phase IV (KMG-IV): sequencing the most valuable type-strain genomes for metagenomic binning, comparative biology and taxonomic classification.</title>
        <authorList>
            <person name="Goeker M."/>
        </authorList>
    </citation>
    <scope>NUCLEOTIDE SEQUENCE [LARGE SCALE GENOMIC DNA]</scope>
    <source>
        <strain evidence="2 3">DSM 41954</strain>
    </source>
</reference>
<evidence type="ECO:0000313" key="3">
    <source>
        <dbReference type="Proteomes" id="UP000756710"/>
    </source>
</evidence>
<dbReference type="Proteomes" id="UP000756710">
    <property type="component" value="Unassembled WGS sequence"/>
</dbReference>
<keyword evidence="3" id="KW-1185">Reference proteome</keyword>
<feature type="compositionally biased region" description="Basic and acidic residues" evidence="1">
    <location>
        <begin position="1"/>
        <end position="20"/>
    </location>
</feature>
<dbReference type="EMBL" id="JAGGLR010000010">
    <property type="protein sequence ID" value="MBP2063080.1"/>
    <property type="molecule type" value="Genomic_DNA"/>
</dbReference>
<evidence type="ECO:0000313" key="2">
    <source>
        <dbReference type="EMBL" id="MBP2063080.1"/>
    </source>
</evidence>
<name>A0ABS4MTM5_9ACTN</name>
<proteinExistence type="predicted"/>
<evidence type="ECO:0000256" key="1">
    <source>
        <dbReference type="SAM" id="MobiDB-lite"/>
    </source>
</evidence>
<feature type="region of interest" description="Disordered" evidence="1">
    <location>
        <begin position="39"/>
        <end position="61"/>
    </location>
</feature>
<feature type="region of interest" description="Disordered" evidence="1">
    <location>
        <begin position="1"/>
        <end position="24"/>
    </location>
</feature>